<reference evidence="1" key="1">
    <citation type="journal article" date="2014" name="Int. J. Syst. Evol. Microbiol.">
        <title>Complete genome sequence of Corynebacterium casei LMG S-19264T (=DSM 44701T), isolated from a smear-ripened cheese.</title>
        <authorList>
            <consortium name="US DOE Joint Genome Institute (JGI-PGF)"/>
            <person name="Walter F."/>
            <person name="Albersmeier A."/>
            <person name="Kalinowski J."/>
            <person name="Ruckert C."/>
        </authorList>
    </citation>
    <scope>NUCLEOTIDE SEQUENCE</scope>
    <source>
        <strain evidence="1">NBRC 108769</strain>
    </source>
</reference>
<organism evidence="1 2">
    <name type="scientific">Portibacter lacus</name>
    <dbReference type="NCBI Taxonomy" id="1099794"/>
    <lineage>
        <taxon>Bacteria</taxon>
        <taxon>Pseudomonadati</taxon>
        <taxon>Bacteroidota</taxon>
        <taxon>Saprospiria</taxon>
        <taxon>Saprospirales</taxon>
        <taxon>Haliscomenobacteraceae</taxon>
        <taxon>Portibacter</taxon>
    </lineage>
</organism>
<proteinExistence type="predicted"/>
<dbReference type="RefSeq" id="WP_235294469.1">
    <property type="nucleotide sequence ID" value="NZ_BSOH01000015.1"/>
</dbReference>
<dbReference type="Proteomes" id="UP001156666">
    <property type="component" value="Unassembled WGS sequence"/>
</dbReference>
<evidence type="ECO:0000313" key="1">
    <source>
        <dbReference type="EMBL" id="GLR18101.1"/>
    </source>
</evidence>
<protein>
    <submittedName>
        <fullName evidence="1">Uncharacterized protein</fullName>
    </submittedName>
</protein>
<reference evidence="1" key="2">
    <citation type="submission" date="2023-01" db="EMBL/GenBank/DDBJ databases">
        <title>Draft genome sequence of Portibacter lacus strain NBRC 108769.</title>
        <authorList>
            <person name="Sun Q."/>
            <person name="Mori K."/>
        </authorList>
    </citation>
    <scope>NUCLEOTIDE SEQUENCE</scope>
    <source>
        <strain evidence="1">NBRC 108769</strain>
    </source>
</reference>
<gene>
    <name evidence="1" type="ORF">GCM10007940_27160</name>
</gene>
<accession>A0AA37WDN4</accession>
<comment type="caution">
    <text evidence="1">The sequence shown here is derived from an EMBL/GenBank/DDBJ whole genome shotgun (WGS) entry which is preliminary data.</text>
</comment>
<dbReference type="EMBL" id="BSOH01000015">
    <property type="protein sequence ID" value="GLR18101.1"/>
    <property type="molecule type" value="Genomic_DNA"/>
</dbReference>
<sequence>MEARMMKLETVPNNVLNVDKKDTALFQKVQLKNNFQVYNFNEEELISKLELLILKFDEIFRV</sequence>
<keyword evidence="2" id="KW-1185">Reference proteome</keyword>
<evidence type="ECO:0000313" key="2">
    <source>
        <dbReference type="Proteomes" id="UP001156666"/>
    </source>
</evidence>
<dbReference type="AlphaFoldDB" id="A0AA37WDN4"/>
<name>A0AA37WDN4_9BACT</name>